<dbReference type="AlphaFoldDB" id="A0A857CCX9"/>
<feature type="compositionally biased region" description="Basic and acidic residues" evidence="1">
    <location>
        <begin position="813"/>
        <end position="829"/>
    </location>
</feature>
<dbReference type="PANTHER" id="PTHR22674:SF6">
    <property type="entry name" value="NTPASE KAP FAMILY P-LOOP DOMAIN-CONTAINING PROTEIN 1"/>
    <property type="match status" value="1"/>
</dbReference>
<reference evidence="4 5" key="1">
    <citation type="submission" date="2019-12" db="EMBL/GenBank/DDBJ databases">
        <title>The genome of Stappia indica PHM037.</title>
        <authorList>
            <person name="Kacar D."/>
            <person name="Galan B."/>
            <person name="Canedo L."/>
            <person name="Rodriguez P."/>
            <person name="de la Calle F."/>
            <person name="Garcia J.L."/>
        </authorList>
    </citation>
    <scope>NUCLEOTIDE SEQUENCE [LARGE SCALE GENOMIC DNA]</scope>
    <source>
        <strain evidence="4 5">PHM037</strain>
    </source>
</reference>
<organism evidence="4 5">
    <name type="scientific">Stappia indica</name>
    <dbReference type="NCBI Taxonomy" id="538381"/>
    <lineage>
        <taxon>Bacteria</taxon>
        <taxon>Pseudomonadati</taxon>
        <taxon>Pseudomonadota</taxon>
        <taxon>Alphaproteobacteria</taxon>
        <taxon>Hyphomicrobiales</taxon>
        <taxon>Stappiaceae</taxon>
        <taxon>Stappia</taxon>
    </lineage>
</organism>
<dbReference type="OrthoDB" id="88903at2"/>
<accession>A0A857CCX9</accession>
<dbReference type="SUPFAM" id="SSF52540">
    <property type="entry name" value="P-loop containing nucleoside triphosphate hydrolases"/>
    <property type="match status" value="1"/>
</dbReference>
<dbReference type="InterPro" id="IPR052754">
    <property type="entry name" value="NTPase_KAP_P-loop"/>
</dbReference>
<feature type="region of interest" description="Disordered" evidence="1">
    <location>
        <begin position="813"/>
        <end position="839"/>
    </location>
</feature>
<protein>
    <recommendedName>
        <fullName evidence="3">KAP NTPase domain-containing protein</fullName>
    </recommendedName>
</protein>
<name>A0A857CCX9_9HYPH</name>
<feature type="transmembrane region" description="Helical" evidence="2">
    <location>
        <begin position="448"/>
        <end position="469"/>
    </location>
</feature>
<evidence type="ECO:0000259" key="3">
    <source>
        <dbReference type="Pfam" id="PF07693"/>
    </source>
</evidence>
<dbReference type="InterPro" id="IPR011646">
    <property type="entry name" value="KAP_P-loop"/>
</dbReference>
<dbReference type="KEGG" id="siw:GH266_20710"/>
<evidence type="ECO:0000313" key="5">
    <source>
        <dbReference type="Proteomes" id="UP000435648"/>
    </source>
</evidence>
<proteinExistence type="predicted"/>
<dbReference type="InterPro" id="IPR027417">
    <property type="entry name" value="P-loop_NTPase"/>
</dbReference>
<evidence type="ECO:0000256" key="1">
    <source>
        <dbReference type="SAM" id="MobiDB-lite"/>
    </source>
</evidence>
<evidence type="ECO:0000313" key="4">
    <source>
        <dbReference type="EMBL" id="QGZ36705.1"/>
    </source>
</evidence>
<keyword evidence="2" id="KW-0472">Membrane</keyword>
<dbReference type="EMBL" id="CP046908">
    <property type="protein sequence ID" value="QGZ36705.1"/>
    <property type="molecule type" value="Genomic_DNA"/>
</dbReference>
<dbReference type="RefSeq" id="WP_158195528.1">
    <property type="nucleotide sequence ID" value="NZ_CP046908.1"/>
</dbReference>
<feature type="domain" description="KAP NTPase" evidence="3">
    <location>
        <begin position="335"/>
        <end position="742"/>
    </location>
</feature>
<gene>
    <name evidence="4" type="ORF">GH266_20710</name>
</gene>
<feature type="transmembrane region" description="Helical" evidence="2">
    <location>
        <begin position="475"/>
        <end position="497"/>
    </location>
</feature>
<dbReference type="Proteomes" id="UP000435648">
    <property type="component" value="Chromosome"/>
</dbReference>
<dbReference type="PANTHER" id="PTHR22674">
    <property type="entry name" value="NTPASE, KAP FAMILY P-LOOP DOMAIN-CONTAINING 1"/>
    <property type="match status" value="1"/>
</dbReference>
<dbReference type="Pfam" id="PF07693">
    <property type="entry name" value="KAP_NTPase"/>
    <property type="match status" value="1"/>
</dbReference>
<evidence type="ECO:0000256" key="2">
    <source>
        <dbReference type="SAM" id="Phobius"/>
    </source>
</evidence>
<sequence>MADDVKRPEIDSPEALEAWLKDKPAEWAQLIAVRAALRVFPLVLGIYYFPEVRMLDRRLNEIALKSFRVAFSSYAAELNYDSRILFYLNEANRQYLEAVHTSFFSRYISVAFQCSAESILVEDGPHSSRAAAKTLVAVKDVVNGYSIASNYKMRLGGGMSDIWLAVSEDCLWLLTHGAAPALVTQPLWPSVYSGGSSSDTRFLSSVRNLMDRFSAEDEVKNSPWGLIVDWYRTILPEPGITIPRRLFDETADIIATQPEAFWTITEERSAEDVLRDIERIRDGKPPIFQATAASDGNDTVSGPAGDEALADGEVLRTDAVPTHSDEPTTNDQLGRRSFARALVERIVEVRKTSGRDGFAVHLYAPWGAGKTSVLLMMQEMLRKPEEDGTPWAVVQFNAWEHEHRKPPWWPLIKALKDGCHTCLDTDRMWLAAEDVNYTWRRWILHAELVPYFLLLLSVVVLSGSLFSFGLDLKDIFAALAALTVVFSAGIVTVRWLFFGSIENFKFYSDISRDPMARVNELFRDLAGSVELPICIFIDDLDRCNADYVVDLMEGIQSSMRHPNVTYVVAADRAWLRSSFEQRYSNFSGHVGSAGQPLGYLFLEKIFQVSTPVPGMGGVKQNYWKHLLAGEAETMKADTVEASESWVSRAGERYRRKSVLPTAIFDEKVRVKREEIRDEFGDELSEADVRILLSRASTETDRVATILNYSESEGTTREAEHLLLKFSEFLPDNPRVMKRMVNSYKFRRVIGYLESNSVGHEVLARWTILEQRLPALADLLIEHPEWADMLAEGMDEGTDMPDALQPFAGDKDVEKVLGKPGSEHPLREADIATITRGSAT</sequence>
<feature type="region of interest" description="Disordered" evidence="1">
    <location>
        <begin position="285"/>
        <end position="307"/>
    </location>
</feature>
<keyword evidence="2" id="KW-0812">Transmembrane</keyword>
<feature type="compositionally biased region" description="Polar residues" evidence="1">
    <location>
        <begin position="291"/>
        <end position="300"/>
    </location>
</feature>
<keyword evidence="2" id="KW-1133">Transmembrane helix</keyword>